<keyword evidence="2" id="KW-1185">Reference proteome</keyword>
<evidence type="ECO:0000313" key="2">
    <source>
        <dbReference type="Proteomes" id="UP000611640"/>
    </source>
</evidence>
<gene>
    <name evidence="1" type="ORF">Athai_02880</name>
</gene>
<reference evidence="1 2" key="1">
    <citation type="submission" date="2020-08" db="EMBL/GenBank/DDBJ databases">
        <title>Whole genome shotgun sequence of Actinocatenispora thailandica NBRC 105041.</title>
        <authorList>
            <person name="Komaki H."/>
            <person name="Tamura T."/>
        </authorList>
    </citation>
    <scope>NUCLEOTIDE SEQUENCE [LARGE SCALE GENOMIC DNA]</scope>
    <source>
        <strain evidence="1 2">NBRC 105041</strain>
    </source>
</reference>
<organism evidence="1 2">
    <name type="scientific">Actinocatenispora thailandica</name>
    <dbReference type="NCBI Taxonomy" id="227318"/>
    <lineage>
        <taxon>Bacteria</taxon>
        <taxon>Bacillati</taxon>
        <taxon>Actinomycetota</taxon>
        <taxon>Actinomycetes</taxon>
        <taxon>Micromonosporales</taxon>
        <taxon>Micromonosporaceae</taxon>
        <taxon>Actinocatenispora</taxon>
    </lineage>
</organism>
<dbReference type="EMBL" id="AP023355">
    <property type="protein sequence ID" value="BCJ32785.1"/>
    <property type="molecule type" value="Genomic_DNA"/>
</dbReference>
<evidence type="ECO:0000313" key="1">
    <source>
        <dbReference type="EMBL" id="BCJ32785.1"/>
    </source>
</evidence>
<sequence>MPEEAAITLMRSLSLIFPTPVTVAGRSWHLPARVERELRWLPGRHRAGPSAPLDEVHMKLYAQLTHRRGDLPARGPTAWT</sequence>
<name>A0A7R7DJC4_9ACTN</name>
<protein>
    <submittedName>
        <fullName evidence="1">Uncharacterized protein</fullName>
    </submittedName>
</protein>
<dbReference type="Proteomes" id="UP000611640">
    <property type="component" value="Chromosome"/>
</dbReference>
<dbReference type="AlphaFoldDB" id="A0A7R7DJC4"/>
<proteinExistence type="predicted"/>
<dbReference type="KEGG" id="atl:Athai_02880"/>
<accession>A0A7R7DJC4</accession>